<feature type="transmembrane region" description="Helical" evidence="1">
    <location>
        <begin position="215"/>
        <end position="236"/>
    </location>
</feature>
<protein>
    <submittedName>
        <fullName evidence="2">Uncharacterized protein</fullName>
    </submittedName>
</protein>
<feature type="transmembrane region" description="Helical" evidence="1">
    <location>
        <begin position="116"/>
        <end position="137"/>
    </location>
</feature>
<keyword evidence="1" id="KW-0472">Membrane</keyword>
<feature type="transmembrane region" description="Helical" evidence="1">
    <location>
        <begin position="248"/>
        <end position="269"/>
    </location>
</feature>
<dbReference type="GeneID" id="93339398"/>
<feature type="transmembrane region" description="Helical" evidence="1">
    <location>
        <begin position="188"/>
        <end position="208"/>
    </location>
</feature>
<keyword evidence="1" id="KW-0812">Transmembrane</keyword>
<evidence type="ECO:0000256" key="1">
    <source>
        <dbReference type="SAM" id="Phobius"/>
    </source>
</evidence>
<dbReference type="EMBL" id="FUYF01000008">
    <property type="protein sequence ID" value="SKA86873.1"/>
    <property type="molecule type" value="Genomic_DNA"/>
</dbReference>
<proteinExistence type="predicted"/>
<dbReference type="OrthoDB" id="10003876at2"/>
<sequence>MKNKHPHAAVVLVLGLAMAGLHLADLLLWSEADTGFAAAGSVWLRYIPWLAAFALPYLPARRAAAQPAGLQDTNKPLGVCMALAGAALLASGVAAGNTARYAILYPEVLSGSCPVWAAWADLLLPIFAGAWLLNYAVRAFSGFGLQRQRLGSSLLAGAVPLVFLWRLIWRFQFAPASLCRMPCTLRVLSAAAALLLAVVLIKIFLVPGLPCGHTLYAAGTGAFLLCTGLELPQTLFEAARGMLTLPDLLTGIGIGLFGLCGLVCAWEACGKETE</sequence>
<keyword evidence="1" id="KW-1133">Transmembrane helix</keyword>
<evidence type="ECO:0000313" key="2">
    <source>
        <dbReference type="EMBL" id="SKA86873.1"/>
    </source>
</evidence>
<organism evidence="2 3">
    <name type="scientific">Gemmiger formicilis</name>
    <dbReference type="NCBI Taxonomy" id="745368"/>
    <lineage>
        <taxon>Bacteria</taxon>
        <taxon>Bacillati</taxon>
        <taxon>Bacillota</taxon>
        <taxon>Clostridia</taxon>
        <taxon>Eubacteriales</taxon>
        <taxon>Gemmiger</taxon>
    </lineage>
</organism>
<feature type="transmembrane region" description="Helical" evidence="1">
    <location>
        <begin position="76"/>
        <end position="96"/>
    </location>
</feature>
<name>A0A1T4XBJ1_9FIRM</name>
<dbReference type="Proteomes" id="UP000190286">
    <property type="component" value="Unassembled WGS sequence"/>
</dbReference>
<feature type="transmembrane region" description="Helical" evidence="1">
    <location>
        <begin position="149"/>
        <end position="168"/>
    </location>
</feature>
<dbReference type="AlphaFoldDB" id="A0A1T4XBJ1"/>
<dbReference type="RefSeq" id="WP_159447013.1">
    <property type="nucleotide sequence ID" value="NZ_CAJKTF010000002.1"/>
</dbReference>
<evidence type="ECO:0000313" key="3">
    <source>
        <dbReference type="Proteomes" id="UP000190286"/>
    </source>
</evidence>
<reference evidence="2 3" key="1">
    <citation type="submission" date="2017-02" db="EMBL/GenBank/DDBJ databases">
        <authorList>
            <person name="Peterson S.W."/>
        </authorList>
    </citation>
    <scope>NUCLEOTIDE SEQUENCE [LARGE SCALE GENOMIC DNA]</scope>
    <source>
        <strain evidence="2 3">ATCC 27749</strain>
    </source>
</reference>
<accession>A0A1T4XBJ1</accession>
<gene>
    <name evidence="2" type="ORF">SAMN02745178_01645</name>
</gene>
<feature type="transmembrane region" description="Helical" evidence="1">
    <location>
        <begin position="34"/>
        <end position="55"/>
    </location>
</feature>
<keyword evidence="3" id="KW-1185">Reference proteome</keyword>